<evidence type="ECO:0000313" key="7">
    <source>
        <dbReference type="EMBL" id="OGY08259.1"/>
    </source>
</evidence>
<proteinExistence type="inferred from homology"/>
<dbReference type="AlphaFoldDB" id="A0A1G1UYN6"/>
<name>A0A1G1UYN6_9BACT</name>
<dbReference type="EMBL" id="MHBW01000030">
    <property type="protein sequence ID" value="OGY08259.1"/>
    <property type="molecule type" value="Genomic_DNA"/>
</dbReference>
<evidence type="ECO:0000256" key="5">
    <source>
        <dbReference type="ARBA" id="ARBA00022842"/>
    </source>
</evidence>
<dbReference type="Pfam" id="PF00293">
    <property type="entry name" value="NUDIX"/>
    <property type="match status" value="1"/>
</dbReference>
<keyword evidence="3" id="KW-0479">Metal-binding</keyword>
<evidence type="ECO:0000259" key="6">
    <source>
        <dbReference type="PROSITE" id="PS51462"/>
    </source>
</evidence>
<dbReference type="Proteomes" id="UP000177967">
    <property type="component" value="Unassembled WGS sequence"/>
</dbReference>
<dbReference type="PANTHER" id="PTHR43758:SF8">
    <property type="entry name" value="8-OXO-DGTP DIPHOSPHATASE YTKD-RELATED"/>
    <property type="match status" value="1"/>
</dbReference>
<comment type="caution">
    <text evidence="7">The sequence shown here is derived from an EMBL/GenBank/DDBJ whole genome shotgun (WGS) entry which is preliminary data.</text>
</comment>
<evidence type="ECO:0000256" key="4">
    <source>
        <dbReference type="ARBA" id="ARBA00022801"/>
    </source>
</evidence>
<comment type="cofactor">
    <cofactor evidence="1">
        <name>Mg(2+)</name>
        <dbReference type="ChEBI" id="CHEBI:18420"/>
    </cofactor>
</comment>
<gene>
    <name evidence="7" type="ORF">A2782_00580</name>
</gene>
<evidence type="ECO:0000256" key="3">
    <source>
        <dbReference type="ARBA" id="ARBA00022723"/>
    </source>
</evidence>
<dbReference type="GO" id="GO:0005737">
    <property type="term" value="C:cytoplasm"/>
    <property type="evidence" value="ECO:0007669"/>
    <property type="project" value="TreeGrafter"/>
</dbReference>
<evidence type="ECO:0000313" key="8">
    <source>
        <dbReference type="Proteomes" id="UP000177967"/>
    </source>
</evidence>
<keyword evidence="5" id="KW-0460">Magnesium</keyword>
<accession>A0A1G1UYN6</accession>
<dbReference type="GO" id="GO:0046872">
    <property type="term" value="F:metal ion binding"/>
    <property type="evidence" value="ECO:0007669"/>
    <property type="project" value="UniProtKB-KW"/>
</dbReference>
<sequence length="71" mass="8198">MLFLIQYPDGKKIWNGLGGFVEEGETLQEGLAREIEEEMEIIVDKTRLVGKTVRHYPEDVIVCCRFTNPWG</sequence>
<evidence type="ECO:0000256" key="1">
    <source>
        <dbReference type="ARBA" id="ARBA00001946"/>
    </source>
</evidence>
<dbReference type="PANTHER" id="PTHR43758">
    <property type="entry name" value="7,8-DIHYDRO-8-OXOGUANINE TRIPHOSPHATASE"/>
    <property type="match status" value="1"/>
</dbReference>
<protein>
    <recommendedName>
        <fullName evidence="6">Nudix hydrolase domain-containing protein</fullName>
    </recommendedName>
</protein>
<dbReference type="SUPFAM" id="SSF55811">
    <property type="entry name" value="Nudix"/>
    <property type="match status" value="1"/>
</dbReference>
<dbReference type="InterPro" id="IPR000086">
    <property type="entry name" value="NUDIX_hydrolase_dom"/>
</dbReference>
<dbReference type="PROSITE" id="PS51462">
    <property type="entry name" value="NUDIX"/>
    <property type="match status" value="1"/>
</dbReference>
<reference evidence="7 8" key="1">
    <citation type="journal article" date="2016" name="Nat. Commun.">
        <title>Thousands of microbial genomes shed light on interconnected biogeochemical processes in an aquifer system.</title>
        <authorList>
            <person name="Anantharaman K."/>
            <person name="Brown C.T."/>
            <person name="Hug L.A."/>
            <person name="Sharon I."/>
            <person name="Castelle C.J."/>
            <person name="Probst A.J."/>
            <person name="Thomas B.C."/>
            <person name="Singh A."/>
            <person name="Wilkins M.J."/>
            <person name="Karaoz U."/>
            <person name="Brodie E.L."/>
            <person name="Williams K.H."/>
            <person name="Hubbard S.S."/>
            <person name="Banfield J.F."/>
        </authorList>
    </citation>
    <scope>NUCLEOTIDE SEQUENCE [LARGE SCALE GENOMIC DNA]</scope>
</reference>
<feature type="domain" description="Nudix hydrolase" evidence="6">
    <location>
        <begin position="1"/>
        <end position="71"/>
    </location>
</feature>
<evidence type="ECO:0000256" key="2">
    <source>
        <dbReference type="ARBA" id="ARBA00005582"/>
    </source>
</evidence>
<dbReference type="GO" id="GO:0016818">
    <property type="term" value="F:hydrolase activity, acting on acid anhydrides, in phosphorus-containing anhydrides"/>
    <property type="evidence" value="ECO:0007669"/>
    <property type="project" value="TreeGrafter"/>
</dbReference>
<dbReference type="InterPro" id="IPR015797">
    <property type="entry name" value="NUDIX_hydrolase-like_dom_sf"/>
</dbReference>
<comment type="similarity">
    <text evidence="2">Belongs to the Nudix hydrolase family.</text>
</comment>
<organism evidence="7 8">
    <name type="scientific">Candidatus Blackburnbacteria bacterium RIFCSPHIGHO2_01_FULL_43_15b</name>
    <dbReference type="NCBI Taxonomy" id="1797513"/>
    <lineage>
        <taxon>Bacteria</taxon>
        <taxon>Candidatus Blackburniibacteriota</taxon>
    </lineage>
</organism>
<keyword evidence="4" id="KW-0378">Hydrolase</keyword>
<dbReference type="Gene3D" id="3.90.79.10">
    <property type="entry name" value="Nucleoside Triphosphate Pyrophosphohydrolase"/>
    <property type="match status" value="1"/>
</dbReference>